<dbReference type="GO" id="GO:0004674">
    <property type="term" value="F:protein serine/threonine kinase activity"/>
    <property type="evidence" value="ECO:0007669"/>
    <property type="project" value="UniProtKB-KW"/>
</dbReference>
<keyword evidence="7 15" id="KW-0547">Nucleotide-binding</keyword>
<sequence length="356" mass="40095">MATFDASTMENFLQGCDKEKSVRYPTQQLNDFTSNYSKRLGSGAYGDVYEGWFPNGIKIAVKLLKEKYEGATKKQFMAEVGTIGITNRINLVRFYGFCYDKSTSALVYEFMENGSLENYLFVKERMIEWEKLHVIAAGTTKGIAYLHEECQQRIILYDIKPANILLDANFLPKVTDFGLGKLFKRDNIHDLVTGFKGTLVGKRKNKVSSSSESLDWFPKVVLDKYQKGELAKLIKGARPPMNAMVKMLGGVEIMQPPKPTHLLFSSWGTSVVKPPNATNGSSSSSSEESMSYWYKKTTSIMAKHEIVVNKTKIQFHTLVAYPSLNLPIAANLSKVIEIVSLYWSMYSLSDVVQQVD</sequence>
<evidence type="ECO:0000256" key="8">
    <source>
        <dbReference type="ARBA" id="ARBA00022777"/>
    </source>
</evidence>
<keyword evidence="12" id="KW-0325">Glycoprotein</keyword>
<feature type="domain" description="Protein kinase" evidence="16">
    <location>
        <begin position="34"/>
        <end position="307"/>
    </location>
</feature>
<keyword evidence="9 15" id="KW-0067">ATP-binding</keyword>
<evidence type="ECO:0000256" key="7">
    <source>
        <dbReference type="ARBA" id="ARBA00022741"/>
    </source>
</evidence>
<evidence type="ECO:0000256" key="1">
    <source>
        <dbReference type="ARBA" id="ARBA00004479"/>
    </source>
</evidence>
<gene>
    <name evidence="17" type="ORF">SLEP1_g56064</name>
</gene>
<keyword evidence="5" id="KW-0812">Transmembrane</keyword>
<dbReference type="Gene3D" id="3.30.200.20">
    <property type="entry name" value="Phosphorylase Kinase, domain 1"/>
    <property type="match status" value="1"/>
</dbReference>
<keyword evidence="8" id="KW-0418">Kinase</keyword>
<evidence type="ECO:0000256" key="12">
    <source>
        <dbReference type="ARBA" id="ARBA00023180"/>
    </source>
</evidence>
<dbReference type="GO" id="GO:0005524">
    <property type="term" value="F:ATP binding"/>
    <property type="evidence" value="ECO:0007669"/>
    <property type="project" value="UniProtKB-UniRule"/>
</dbReference>
<organism evidence="17 18">
    <name type="scientific">Rubroshorea leprosula</name>
    <dbReference type="NCBI Taxonomy" id="152421"/>
    <lineage>
        <taxon>Eukaryota</taxon>
        <taxon>Viridiplantae</taxon>
        <taxon>Streptophyta</taxon>
        <taxon>Embryophyta</taxon>
        <taxon>Tracheophyta</taxon>
        <taxon>Spermatophyta</taxon>
        <taxon>Magnoliopsida</taxon>
        <taxon>eudicotyledons</taxon>
        <taxon>Gunneridae</taxon>
        <taxon>Pentapetalae</taxon>
        <taxon>rosids</taxon>
        <taxon>malvids</taxon>
        <taxon>Malvales</taxon>
        <taxon>Dipterocarpaceae</taxon>
        <taxon>Rubroshorea</taxon>
    </lineage>
</organism>
<dbReference type="InterPro" id="IPR001245">
    <property type="entry name" value="Ser-Thr/Tyr_kinase_cat_dom"/>
</dbReference>
<dbReference type="PANTHER" id="PTHR27009">
    <property type="entry name" value="RUST RESISTANCE KINASE LR10-RELATED"/>
    <property type="match status" value="1"/>
</dbReference>
<dbReference type="InterPro" id="IPR000719">
    <property type="entry name" value="Prot_kinase_dom"/>
</dbReference>
<dbReference type="InterPro" id="IPR017441">
    <property type="entry name" value="Protein_kinase_ATP_BS"/>
</dbReference>
<evidence type="ECO:0000256" key="11">
    <source>
        <dbReference type="ARBA" id="ARBA00023136"/>
    </source>
</evidence>
<keyword evidence="11" id="KW-0472">Membrane</keyword>
<dbReference type="FunFam" id="1.10.510.10:FF:001023">
    <property type="entry name" value="Os07g0541700 protein"/>
    <property type="match status" value="1"/>
</dbReference>
<evidence type="ECO:0000256" key="2">
    <source>
        <dbReference type="ARBA" id="ARBA00012513"/>
    </source>
</evidence>
<dbReference type="Proteomes" id="UP001054252">
    <property type="component" value="Unassembled WGS sequence"/>
</dbReference>
<evidence type="ECO:0000256" key="13">
    <source>
        <dbReference type="ARBA" id="ARBA00047899"/>
    </source>
</evidence>
<evidence type="ECO:0000256" key="10">
    <source>
        <dbReference type="ARBA" id="ARBA00022989"/>
    </source>
</evidence>
<dbReference type="SMART" id="SM00220">
    <property type="entry name" value="S_TKc"/>
    <property type="match status" value="1"/>
</dbReference>
<dbReference type="InterPro" id="IPR011009">
    <property type="entry name" value="Kinase-like_dom_sf"/>
</dbReference>
<evidence type="ECO:0000313" key="17">
    <source>
        <dbReference type="EMBL" id="GKV49308.1"/>
    </source>
</evidence>
<protein>
    <recommendedName>
        <fullName evidence="2">non-specific serine/threonine protein kinase</fullName>
        <ecNumber evidence="2">2.7.11.1</ecNumber>
    </recommendedName>
</protein>
<evidence type="ECO:0000256" key="14">
    <source>
        <dbReference type="ARBA" id="ARBA00048679"/>
    </source>
</evidence>
<name>A0AAV5MKE3_9ROSI</name>
<evidence type="ECO:0000256" key="5">
    <source>
        <dbReference type="ARBA" id="ARBA00022692"/>
    </source>
</evidence>
<dbReference type="PROSITE" id="PS50011">
    <property type="entry name" value="PROTEIN_KINASE_DOM"/>
    <property type="match status" value="1"/>
</dbReference>
<dbReference type="Gene3D" id="1.10.510.10">
    <property type="entry name" value="Transferase(Phosphotransferase) domain 1"/>
    <property type="match status" value="1"/>
</dbReference>
<dbReference type="EC" id="2.7.11.1" evidence="2"/>
<evidence type="ECO:0000313" key="18">
    <source>
        <dbReference type="Proteomes" id="UP001054252"/>
    </source>
</evidence>
<evidence type="ECO:0000259" key="16">
    <source>
        <dbReference type="PROSITE" id="PS50011"/>
    </source>
</evidence>
<keyword evidence="6" id="KW-0732">Signal</keyword>
<comment type="subcellular location">
    <subcellularLocation>
        <location evidence="1">Membrane</location>
        <topology evidence="1">Single-pass type I membrane protein</topology>
    </subcellularLocation>
</comment>
<dbReference type="GO" id="GO:0016020">
    <property type="term" value="C:membrane"/>
    <property type="evidence" value="ECO:0007669"/>
    <property type="project" value="UniProtKB-SubCell"/>
</dbReference>
<dbReference type="EMBL" id="BPVZ01000294">
    <property type="protein sequence ID" value="GKV49308.1"/>
    <property type="molecule type" value="Genomic_DNA"/>
</dbReference>
<feature type="binding site" evidence="15">
    <location>
        <position position="62"/>
    </location>
    <ligand>
        <name>ATP</name>
        <dbReference type="ChEBI" id="CHEBI:30616"/>
    </ligand>
</feature>
<evidence type="ECO:0000256" key="6">
    <source>
        <dbReference type="ARBA" id="ARBA00022729"/>
    </source>
</evidence>
<evidence type="ECO:0000256" key="9">
    <source>
        <dbReference type="ARBA" id="ARBA00022840"/>
    </source>
</evidence>
<dbReference type="InterPro" id="IPR045874">
    <property type="entry name" value="LRK10/LRL21-25-like"/>
</dbReference>
<evidence type="ECO:0000256" key="4">
    <source>
        <dbReference type="ARBA" id="ARBA00022679"/>
    </source>
</evidence>
<evidence type="ECO:0000256" key="3">
    <source>
        <dbReference type="ARBA" id="ARBA00022527"/>
    </source>
</evidence>
<dbReference type="Pfam" id="PF07714">
    <property type="entry name" value="PK_Tyr_Ser-Thr"/>
    <property type="match status" value="1"/>
</dbReference>
<keyword evidence="3" id="KW-0723">Serine/threonine-protein kinase</keyword>
<comment type="catalytic activity">
    <reaction evidence="14">
        <text>L-seryl-[protein] + ATP = O-phospho-L-seryl-[protein] + ADP + H(+)</text>
        <dbReference type="Rhea" id="RHEA:17989"/>
        <dbReference type="Rhea" id="RHEA-COMP:9863"/>
        <dbReference type="Rhea" id="RHEA-COMP:11604"/>
        <dbReference type="ChEBI" id="CHEBI:15378"/>
        <dbReference type="ChEBI" id="CHEBI:29999"/>
        <dbReference type="ChEBI" id="CHEBI:30616"/>
        <dbReference type="ChEBI" id="CHEBI:83421"/>
        <dbReference type="ChEBI" id="CHEBI:456216"/>
        <dbReference type="EC" id="2.7.11.1"/>
    </reaction>
</comment>
<comment type="catalytic activity">
    <reaction evidence="13">
        <text>L-threonyl-[protein] + ATP = O-phospho-L-threonyl-[protein] + ADP + H(+)</text>
        <dbReference type="Rhea" id="RHEA:46608"/>
        <dbReference type="Rhea" id="RHEA-COMP:11060"/>
        <dbReference type="Rhea" id="RHEA-COMP:11605"/>
        <dbReference type="ChEBI" id="CHEBI:15378"/>
        <dbReference type="ChEBI" id="CHEBI:30013"/>
        <dbReference type="ChEBI" id="CHEBI:30616"/>
        <dbReference type="ChEBI" id="CHEBI:61977"/>
        <dbReference type="ChEBI" id="CHEBI:456216"/>
        <dbReference type="EC" id="2.7.11.1"/>
    </reaction>
</comment>
<proteinExistence type="predicted"/>
<comment type="caution">
    <text evidence="17">The sequence shown here is derived from an EMBL/GenBank/DDBJ whole genome shotgun (WGS) entry which is preliminary data.</text>
</comment>
<keyword evidence="10" id="KW-1133">Transmembrane helix</keyword>
<keyword evidence="4" id="KW-0808">Transferase</keyword>
<accession>A0AAV5MKE3</accession>
<dbReference type="AlphaFoldDB" id="A0AAV5MKE3"/>
<evidence type="ECO:0000256" key="15">
    <source>
        <dbReference type="PROSITE-ProRule" id="PRU10141"/>
    </source>
</evidence>
<dbReference type="PROSITE" id="PS00107">
    <property type="entry name" value="PROTEIN_KINASE_ATP"/>
    <property type="match status" value="1"/>
</dbReference>
<reference evidence="17 18" key="1">
    <citation type="journal article" date="2021" name="Commun. Biol.">
        <title>The genome of Shorea leprosula (Dipterocarpaceae) highlights the ecological relevance of drought in aseasonal tropical rainforests.</title>
        <authorList>
            <person name="Ng K.K.S."/>
            <person name="Kobayashi M.J."/>
            <person name="Fawcett J.A."/>
            <person name="Hatakeyama M."/>
            <person name="Paape T."/>
            <person name="Ng C.H."/>
            <person name="Ang C.C."/>
            <person name="Tnah L.H."/>
            <person name="Lee C.T."/>
            <person name="Nishiyama T."/>
            <person name="Sese J."/>
            <person name="O'Brien M.J."/>
            <person name="Copetti D."/>
            <person name="Mohd Noor M.I."/>
            <person name="Ong R.C."/>
            <person name="Putra M."/>
            <person name="Sireger I.Z."/>
            <person name="Indrioko S."/>
            <person name="Kosugi Y."/>
            <person name="Izuno A."/>
            <person name="Isagi Y."/>
            <person name="Lee S.L."/>
            <person name="Shimizu K.K."/>
        </authorList>
    </citation>
    <scope>NUCLEOTIDE SEQUENCE [LARGE SCALE GENOMIC DNA]</scope>
    <source>
        <strain evidence="17">214</strain>
    </source>
</reference>
<keyword evidence="18" id="KW-1185">Reference proteome</keyword>
<dbReference type="SUPFAM" id="SSF56112">
    <property type="entry name" value="Protein kinase-like (PK-like)"/>
    <property type="match status" value="1"/>
</dbReference>